<dbReference type="EMBL" id="WEGK01000001">
    <property type="protein sequence ID" value="MQY16959.1"/>
    <property type="molecule type" value="Genomic_DNA"/>
</dbReference>
<accession>A0A7K0CU09</accession>
<dbReference type="Proteomes" id="UP000438448">
    <property type="component" value="Unassembled WGS sequence"/>
</dbReference>
<gene>
    <name evidence="1" type="ORF">NRB20_00220</name>
</gene>
<proteinExistence type="predicted"/>
<evidence type="ECO:0000313" key="2">
    <source>
        <dbReference type="Proteomes" id="UP000438448"/>
    </source>
</evidence>
<evidence type="ECO:0008006" key="3">
    <source>
        <dbReference type="Google" id="ProtNLM"/>
    </source>
</evidence>
<evidence type="ECO:0000313" key="1">
    <source>
        <dbReference type="EMBL" id="MQY16959.1"/>
    </source>
</evidence>
<keyword evidence="2" id="KW-1185">Reference proteome</keyword>
<dbReference type="RefSeq" id="WP_153407146.1">
    <property type="nucleotide sequence ID" value="NZ_WEGK01000001.1"/>
</dbReference>
<name>A0A7K0CU09_9NOCA</name>
<protein>
    <recommendedName>
        <fullName evidence="3">Cyclase</fullName>
    </recommendedName>
</protein>
<reference evidence="1 2" key="1">
    <citation type="submission" date="2019-10" db="EMBL/GenBank/DDBJ databases">
        <title>Nocardia macrotermitis sp. nov. and Nocardia aurantia sp. nov., isolated from the gut of fungus growing-termite Macrotermes natalensis.</title>
        <authorList>
            <person name="Benndorf R."/>
            <person name="Schwitalla J."/>
            <person name="Martin K."/>
            <person name="De Beer W."/>
            <person name="Kaster A.-K."/>
            <person name="Vollmers J."/>
            <person name="Poulsen M."/>
            <person name="Beemelmanns C."/>
        </authorList>
    </citation>
    <scope>NUCLEOTIDE SEQUENCE [LARGE SCALE GENOMIC DNA]</scope>
    <source>
        <strain evidence="1 2">RB20</strain>
    </source>
</reference>
<organism evidence="1 2">
    <name type="scientific">Nocardia macrotermitis</name>
    <dbReference type="NCBI Taxonomy" id="2585198"/>
    <lineage>
        <taxon>Bacteria</taxon>
        <taxon>Bacillati</taxon>
        <taxon>Actinomycetota</taxon>
        <taxon>Actinomycetes</taxon>
        <taxon>Mycobacteriales</taxon>
        <taxon>Nocardiaceae</taxon>
        <taxon>Nocardia</taxon>
    </lineage>
</organism>
<comment type="caution">
    <text evidence="1">The sequence shown here is derived from an EMBL/GenBank/DDBJ whole genome shotgun (WGS) entry which is preliminary data.</text>
</comment>
<dbReference type="AlphaFoldDB" id="A0A7K0CU09"/>
<dbReference type="OrthoDB" id="4578588at2"/>
<sequence length="91" mass="10246">MTTLITRHRVENFETWRTAFAAHRTNRRTHGATAHRIYRTGNDITVLTDFPTPAAVEAFLTDPALRAIIARAGFIGTPTTEICDLVDDENY</sequence>